<dbReference type="InterPro" id="IPR006531">
    <property type="entry name" value="Gp5/Vgr_OB"/>
</dbReference>
<sequence>MAEVAFSSVLDVSVGGKALRSVQGTELVEGWVSQGAGVPAAFRLVFRDPHYTALGLLGVKFGTPVVITPVADGQGIADPLFTGEVAGMETDFDGAGSFTIIRGYDHGFRLMRRSRVKAYRGETAASIARRLASENGVPIGRIDATDGEYEFISQSGETDWDFLGRLAEENKRVMSVDAEGRFHFIDPKPASGAPAPQGITDPNPLVLHAGSDVLNLRAAVTAGDQVSGVEARGWNVATKREVVASVANPSTKRFGIGTSPSDAAGAFPDVTLVDADLPRDRDPDAERAAAALADDIASSFAELEISVHGNPKVRPGIPVFLNGVGDRFTGRYTITSVEHIFDEGVYRTTATVSGRQWRSLYGVASGGGGPASGSRLPGVTIAIVDDVTDPLRQGRVKLRFPWLDDTYVSDWARVTQWGGKGGGGIFPLEVNDEVLVAFDRGAFDHPYVVGGLYNGVDEPTPVKDVPLYDGPRNEAARHTLSDRQGNRIDLLSRRAGRNGVRMASGDGKLTINLDRTGTEITIDSDGAIAITGGGNVSVDAGGDLTLKAGRKLSLASGGDLDIRSRGNLTAEGLGAVALKSTMGLMTIDAFALLTITGKPIMIKSPLLTTVNKMPFPP</sequence>
<protein>
    <submittedName>
        <fullName evidence="2">VgrG-related protein</fullName>
    </submittedName>
</protein>
<dbReference type="Pfam" id="PF04717">
    <property type="entry name" value="Phage_base_V"/>
    <property type="match status" value="1"/>
</dbReference>
<dbReference type="AlphaFoldDB" id="A0A7W3XWX3"/>
<dbReference type="Gene3D" id="3.55.50.10">
    <property type="entry name" value="Baseplate protein-like domains"/>
    <property type="match status" value="1"/>
</dbReference>
<feature type="domain" description="Gp5/Type VI secretion system Vgr protein OB-fold" evidence="1">
    <location>
        <begin position="381"/>
        <end position="453"/>
    </location>
</feature>
<dbReference type="Gene3D" id="2.40.50.230">
    <property type="entry name" value="Gp5 N-terminal domain"/>
    <property type="match status" value="1"/>
</dbReference>
<proteinExistence type="predicted"/>
<dbReference type="SUPFAM" id="SSF69279">
    <property type="entry name" value="Phage tail proteins"/>
    <property type="match status" value="1"/>
</dbReference>
<dbReference type="SUPFAM" id="SSF69255">
    <property type="entry name" value="gp5 N-terminal domain-like"/>
    <property type="match status" value="1"/>
</dbReference>
<dbReference type="SUPFAM" id="SSF69349">
    <property type="entry name" value="Phage fibre proteins"/>
    <property type="match status" value="1"/>
</dbReference>
<organism evidence="2 3">
    <name type="scientific">Streptomyces calidiresistens</name>
    <dbReference type="NCBI Taxonomy" id="1485586"/>
    <lineage>
        <taxon>Bacteria</taxon>
        <taxon>Bacillati</taxon>
        <taxon>Actinomycetota</taxon>
        <taxon>Actinomycetes</taxon>
        <taxon>Kitasatosporales</taxon>
        <taxon>Streptomycetaceae</taxon>
        <taxon>Streptomyces</taxon>
    </lineage>
</organism>
<dbReference type="EMBL" id="VKHS01000260">
    <property type="protein sequence ID" value="MBB0230319.1"/>
    <property type="molecule type" value="Genomic_DNA"/>
</dbReference>
<accession>A0A7W3XWX3</accession>
<reference evidence="3" key="1">
    <citation type="submission" date="2019-10" db="EMBL/GenBank/DDBJ databases">
        <title>Streptomyces sp. nov., a novel actinobacterium isolated from alkaline environment.</title>
        <authorList>
            <person name="Golinska P."/>
        </authorList>
    </citation>
    <scope>NUCLEOTIDE SEQUENCE [LARGE SCALE GENOMIC DNA]</scope>
    <source>
        <strain evidence="3">DSM 42108</strain>
    </source>
</reference>
<dbReference type="Pfam" id="PF05954">
    <property type="entry name" value="Phage_GPD"/>
    <property type="match status" value="1"/>
</dbReference>
<dbReference type="InterPro" id="IPR047702">
    <property type="entry name" value="VgrG-rel"/>
</dbReference>
<dbReference type="InterPro" id="IPR037026">
    <property type="entry name" value="Vgr_OB-fold_dom_sf"/>
</dbReference>
<dbReference type="NCBIfam" id="NF033848">
    <property type="entry name" value="VgrG_rel"/>
    <property type="match status" value="1"/>
</dbReference>
<evidence type="ECO:0000313" key="2">
    <source>
        <dbReference type="EMBL" id="MBB0230319.1"/>
    </source>
</evidence>
<name>A0A7W3XWX3_9ACTN</name>
<dbReference type="Proteomes" id="UP000530234">
    <property type="component" value="Unassembled WGS sequence"/>
</dbReference>
<gene>
    <name evidence="2" type="ORF">FOE67_12555</name>
</gene>
<evidence type="ECO:0000259" key="1">
    <source>
        <dbReference type="Pfam" id="PF04717"/>
    </source>
</evidence>
<keyword evidence="3" id="KW-1185">Reference proteome</keyword>
<evidence type="ECO:0000313" key="3">
    <source>
        <dbReference type="Proteomes" id="UP000530234"/>
    </source>
</evidence>
<comment type="caution">
    <text evidence="2">The sequence shown here is derived from an EMBL/GenBank/DDBJ whole genome shotgun (WGS) entry which is preliminary data.</text>
</comment>
<dbReference type="RefSeq" id="WP_182663651.1">
    <property type="nucleotide sequence ID" value="NZ_VKHS01000260.1"/>
</dbReference>